<dbReference type="Proteomes" id="UP000266677">
    <property type="component" value="Unassembled WGS sequence"/>
</dbReference>
<name>A0A3A4JHY8_9NOCA</name>
<keyword evidence="3" id="KW-1185">Reference proteome</keyword>
<feature type="region of interest" description="Disordered" evidence="1">
    <location>
        <begin position="445"/>
        <end position="502"/>
    </location>
</feature>
<dbReference type="OrthoDB" id="4556916at2"/>
<evidence type="ECO:0000256" key="1">
    <source>
        <dbReference type="SAM" id="MobiDB-lite"/>
    </source>
</evidence>
<organism evidence="2 3">
    <name type="scientific">Nocardia panacis</name>
    <dbReference type="NCBI Taxonomy" id="2340916"/>
    <lineage>
        <taxon>Bacteria</taxon>
        <taxon>Bacillati</taxon>
        <taxon>Actinomycetota</taxon>
        <taxon>Actinomycetes</taxon>
        <taxon>Mycobacteriales</taxon>
        <taxon>Nocardiaceae</taxon>
        <taxon>Nocardia</taxon>
    </lineage>
</organism>
<evidence type="ECO:0000313" key="2">
    <source>
        <dbReference type="EMBL" id="RJO67949.1"/>
    </source>
</evidence>
<dbReference type="RefSeq" id="WP_120045309.1">
    <property type="nucleotide sequence ID" value="NZ_QZFU01000056.1"/>
</dbReference>
<protein>
    <submittedName>
        <fullName evidence="2">Uncharacterized protein</fullName>
    </submittedName>
</protein>
<proteinExistence type="predicted"/>
<feature type="compositionally biased region" description="Basic residues" evidence="1">
    <location>
        <begin position="484"/>
        <end position="502"/>
    </location>
</feature>
<sequence>MNLDNESAESGIDKMRLDFVRFYHLSVAAEFARSDGERTALLKEADRISTPWREVPGERTIDWWYLSAAVGEWARDSAGMQGHLDAVDEGRIYITNDQRASLVQAKQLNAAREAAIRPAEFTDELAMLPYRARIKPAEDTEAIEKHTTSWWLAREWLSDISCVYPEQVVDVEIAWYDQHSGEWRNLIEGSGVGTEDLRVELADLDRLLGGRRTLDPKPWLNDLVNDVLSDEYRAALVEQNNPWASTEHRIEHRLHADDLRDQILEFAGVEHAADHLADIDTSVKEMNHFALEPQTGTWVDQMSRTAEYAFRQSEREVVRVNYHPDPTQPDYAIHAGYSNVDSENPWYAEEQISWKAEGKRLIEIRLLGRFNDLPALVQELQTYRIDGVGAGSQSIPASILDRLSNFDRYLIECADMAGNSKRLADGIRARAPYVVAARGDSVRGTRVDGLGDGGANQNVESGGRTIAQGQPSAIARGGESDRRQRLRRNRPSSRQRPGGRHL</sequence>
<dbReference type="AlphaFoldDB" id="A0A3A4JHY8"/>
<reference evidence="2 3" key="1">
    <citation type="submission" date="2018-09" db="EMBL/GenBank/DDBJ databases">
        <title>YIM PH21274 draft genome.</title>
        <authorList>
            <person name="Miao C."/>
        </authorList>
    </citation>
    <scope>NUCLEOTIDE SEQUENCE [LARGE SCALE GENOMIC DNA]</scope>
    <source>
        <strain evidence="2 3">YIM PH 21724</strain>
    </source>
</reference>
<evidence type="ECO:0000313" key="3">
    <source>
        <dbReference type="Proteomes" id="UP000266677"/>
    </source>
</evidence>
<gene>
    <name evidence="2" type="ORF">D5S18_34170</name>
</gene>
<accession>A0A3A4JHY8</accession>
<comment type="caution">
    <text evidence="2">The sequence shown here is derived from an EMBL/GenBank/DDBJ whole genome shotgun (WGS) entry which is preliminary data.</text>
</comment>
<dbReference type="EMBL" id="QZFU01000056">
    <property type="protein sequence ID" value="RJO67949.1"/>
    <property type="molecule type" value="Genomic_DNA"/>
</dbReference>